<dbReference type="AlphaFoldDB" id="A0AAE1I0X4"/>
<reference evidence="2" key="1">
    <citation type="submission" date="2021-07" db="EMBL/GenBank/DDBJ databases">
        <authorList>
            <person name="Catto M.A."/>
            <person name="Jacobson A."/>
            <person name="Kennedy G."/>
            <person name="Labadie P."/>
            <person name="Hunt B.G."/>
            <person name="Srinivasan R."/>
        </authorList>
    </citation>
    <scope>NUCLEOTIDE SEQUENCE</scope>
    <source>
        <strain evidence="2">PL_HMW_Pooled</strain>
        <tissue evidence="2">Head</tissue>
    </source>
</reference>
<evidence type="ECO:0000313" key="3">
    <source>
        <dbReference type="Proteomes" id="UP001219518"/>
    </source>
</evidence>
<organism evidence="2 3">
    <name type="scientific">Frankliniella fusca</name>
    <dbReference type="NCBI Taxonomy" id="407009"/>
    <lineage>
        <taxon>Eukaryota</taxon>
        <taxon>Metazoa</taxon>
        <taxon>Ecdysozoa</taxon>
        <taxon>Arthropoda</taxon>
        <taxon>Hexapoda</taxon>
        <taxon>Insecta</taxon>
        <taxon>Pterygota</taxon>
        <taxon>Neoptera</taxon>
        <taxon>Paraneoptera</taxon>
        <taxon>Thysanoptera</taxon>
        <taxon>Terebrantia</taxon>
        <taxon>Thripoidea</taxon>
        <taxon>Thripidae</taxon>
        <taxon>Frankliniella</taxon>
    </lineage>
</organism>
<feature type="compositionally biased region" description="Basic residues" evidence="1">
    <location>
        <begin position="49"/>
        <end position="58"/>
    </location>
</feature>
<reference evidence="2" key="2">
    <citation type="journal article" date="2023" name="BMC Genomics">
        <title>Pest status, molecular evolution, and epigenetic factors derived from the genome assembly of Frankliniella fusca, a thysanopteran phytovirus vector.</title>
        <authorList>
            <person name="Catto M.A."/>
            <person name="Labadie P.E."/>
            <person name="Jacobson A.L."/>
            <person name="Kennedy G.G."/>
            <person name="Srinivasan R."/>
            <person name="Hunt B.G."/>
        </authorList>
    </citation>
    <scope>NUCLEOTIDE SEQUENCE</scope>
    <source>
        <strain evidence="2">PL_HMW_Pooled</strain>
    </source>
</reference>
<dbReference type="Proteomes" id="UP001219518">
    <property type="component" value="Unassembled WGS sequence"/>
</dbReference>
<feature type="region of interest" description="Disordered" evidence="1">
    <location>
        <begin position="34"/>
        <end position="84"/>
    </location>
</feature>
<evidence type="ECO:0000256" key="1">
    <source>
        <dbReference type="SAM" id="MobiDB-lite"/>
    </source>
</evidence>
<name>A0AAE1I0X4_9NEOP</name>
<feature type="compositionally biased region" description="Polar residues" evidence="1">
    <location>
        <begin position="69"/>
        <end position="81"/>
    </location>
</feature>
<feature type="region of interest" description="Disordered" evidence="1">
    <location>
        <begin position="131"/>
        <end position="153"/>
    </location>
</feature>
<comment type="caution">
    <text evidence="2">The sequence shown here is derived from an EMBL/GenBank/DDBJ whole genome shotgun (WGS) entry which is preliminary data.</text>
</comment>
<sequence length="242" mass="27108">MEHEPTLEEVIDRVKHAEVVAANQCYLKPLSTSKVQDISPVQKSNQQNKKNKNFKKNNKREEEDKNPKTPDQQQPNTSTGANPKRCGWCGHQERHAKNACPAREDVCGHCKNVGHWSTVCIIKKKQHQQQEKSKNVNTVENNPQNPPSSSSDSFYFSSIEVDSTTQEEVTPPVPPILRTLTIQEKTQLVFKCDTGADASVLGPDHYAKCIGLPPIRPIDTTLRGPDRQILRACGVRGRTHTT</sequence>
<feature type="compositionally biased region" description="Basic and acidic residues" evidence="1">
    <location>
        <begin position="59"/>
        <end position="68"/>
    </location>
</feature>
<keyword evidence="3" id="KW-1185">Reference proteome</keyword>
<gene>
    <name evidence="2" type="ORF">KUF71_006520</name>
</gene>
<evidence type="ECO:0000313" key="2">
    <source>
        <dbReference type="EMBL" id="KAK3931502.1"/>
    </source>
</evidence>
<accession>A0AAE1I0X4</accession>
<proteinExistence type="predicted"/>
<protein>
    <submittedName>
        <fullName evidence="2">Gag-Pol polyprotein</fullName>
    </submittedName>
</protein>
<dbReference type="EMBL" id="JAHWGI010001426">
    <property type="protein sequence ID" value="KAK3931502.1"/>
    <property type="molecule type" value="Genomic_DNA"/>
</dbReference>